<gene>
    <name evidence="2" type="ORF">Pcinc_022228</name>
</gene>
<keyword evidence="3" id="KW-1185">Reference proteome</keyword>
<keyword evidence="1" id="KW-0472">Membrane</keyword>
<dbReference type="EMBL" id="JAWQEG010002326">
    <property type="protein sequence ID" value="KAK3872712.1"/>
    <property type="molecule type" value="Genomic_DNA"/>
</dbReference>
<keyword evidence="1" id="KW-1133">Transmembrane helix</keyword>
<dbReference type="Proteomes" id="UP001286313">
    <property type="component" value="Unassembled WGS sequence"/>
</dbReference>
<reference evidence="2" key="1">
    <citation type="submission" date="2023-10" db="EMBL/GenBank/DDBJ databases">
        <title>Genome assemblies of two species of porcelain crab, Petrolisthes cinctipes and Petrolisthes manimaculis (Anomura: Porcellanidae).</title>
        <authorList>
            <person name="Angst P."/>
        </authorList>
    </citation>
    <scope>NUCLEOTIDE SEQUENCE</scope>
    <source>
        <strain evidence="2">PB745_01</strain>
        <tissue evidence="2">Gill</tissue>
    </source>
</reference>
<dbReference type="AlphaFoldDB" id="A0AAE1FEI7"/>
<keyword evidence="1" id="KW-0812">Transmembrane</keyword>
<comment type="caution">
    <text evidence="2">The sequence shown here is derived from an EMBL/GenBank/DDBJ whole genome shotgun (WGS) entry which is preliminary data.</text>
</comment>
<evidence type="ECO:0000313" key="2">
    <source>
        <dbReference type="EMBL" id="KAK3872712.1"/>
    </source>
</evidence>
<feature type="transmembrane region" description="Helical" evidence="1">
    <location>
        <begin position="74"/>
        <end position="94"/>
    </location>
</feature>
<accession>A0AAE1FEI7</accession>
<protein>
    <submittedName>
        <fullName evidence="2">Uncharacterized protein</fullName>
    </submittedName>
</protein>
<proteinExistence type="predicted"/>
<sequence length="96" mass="10585">MLATFVNHRVGITTKTSTKRVAANWCKSEARRPNHWQPGIKYLESSRQRQNYRVGGNGTLPGNGFLATHDASCASWMVVVVMGELVLVVVVVMGEL</sequence>
<name>A0AAE1FEI7_PETCI</name>
<evidence type="ECO:0000256" key="1">
    <source>
        <dbReference type="SAM" id="Phobius"/>
    </source>
</evidence>
<evidence type="ECO:0000313" key="3">
    <source>
        <dbReference type="Proteomes" id="UP001286313"/>
    </source>
</evidence>
<organism evidence="2 3">
    <name type="scientific">Petrolisthes cinctipes</name>
    <name type="common">Flat porcelain crab</name>
    <dbReference type="NCBI Taxonomy" id="88211"/>
    <lineage>
        <taxon>Eukaryota</taxon>
        <taxon>Metazoa</taxon>
        <taxon>Ecdysozoa</taxon>
        <taxon>Arthropoda</taxon>
        <taxon>Crustacea</taxon>
        <taxon>Multicrustacea</taxon>
        <taxon>Malacostraca</taxon>
        <taxon>Eumalacostraca</taxon>
        <taxon>Eucarida</taxon>
        <taxon>Decapoda</taxon>
        <taxon>Pleocyemata</taxon>
        <taxon>Anomura</taxon>
        <taxon>Galatheoidea</taxon>
        <taxon>Porcellanidae</taxon>
        <taxon>Petrolisthes</taxon>
    </lineage>
</organism>